<dbReference type="WBParaSite" id="SRAE_2000371400.1">
    <property type="protein sequence ID" value="SRAE_2000371400.1"/>
    <property type="gene ID" value="WBGene00263939"/>
</dbReference>
<accession>A0A090LH04</accession>
<feature type="region of interest" description="Disordered" evidence="4">
    <location>
        <begin position="1"/>
        <end position="84"/>
    </location>
</feature>
<evidence type="ECO:0000313" key="7">
    <source>
        <dbReference type="Proteomes" id="UP000035682"/>
    </source>
</evidence>
<dbReference type="GO" id="GO:0005634">
    <property type="term" value="C:nucleus"/>
    <property type="evidence" value="ECO:0007669"/>
    <property type="project" value="TreeGrafter"/>
</dbReference>
<feature type="domain" description="BZIP" evidence="5">
    <location>
        <begin position="69"/>
        <end position="132"/>
    </location>
</feature>
<evidence type="ECO:0000313" key="6">
    <source>
        <dbReference type="EMBL" id="CEF69062.1"/>
    </source>
</evidence>
<evidence type="ECO:0000256" key="4">
    <source>
        <dbReference type="SAM" id="MobiDB-lite"/>
    </source>
</evidence>
<dbReference type="InterPro" id="IPR000837">
    <property type="entry name" value="AP-1"/>
</dbReference>
<reference evidence="6 7" key="1">
    <citation type="submission" date="2014-09" db="EMBL/GenBank/DDBJ databases">
        <authorList>
            <person name="Martin A.A."/>
        </authorList>
    </citation>
    <scope>NUCLEOTIDE SEQUENCE</scope>
    <source>
        <strain evidence="7">ED321</strain>
        <strain evidence="6">ED321 Heterogonic</strain>
    </source>
</reference>
<dbReference type="Pfam" id="PF00170">
    <property type="entry name" value="bZIP_1"/>
    <property type="match status" value="1"/>
</dbReference>
<dbReference type="STRING" id="34506.A0A090LH04"/>
<keyword evidence="3" id="KW-0804">Transcription</keyword>
<feature type="compositionally biased region" description="Basic and acidic residues" evidence="4">
    <location>
        <begin position="52"/>
        <end position="71"/>
    </location>
</feature>
<dbReference type="Proteomes" id="UP000035682">
    <property type="component" value="Unplaced"/>
</dbReference>
<keyword evidence="1" id="KW-0805">Transcription regulation</keyword>
<dbReference type="Gene3D" id="1.20.5.170">
    <property type="match status" value="1"/>
</dbReference>
<keyword evidence="2" id="KW-0238">DNA-binding</keyword>
<dbReference type="PROSITE" id="PS00036">
    <property type="entry name" value="BZIP_BASIC"/>
    <property type="match status" value="1"/>
</dbReference>
<dbReference type="SUPFAM" id="SSF57959">
    <property type="entry name" value="Leucine zipper domain"/>
    <property type="match status" value="1"/>
</dbReference>
<dbReference type="GeneID" id="36381432"/>
<dbReference type="PANTHER" id="PTHR23351:SF24">
    <property type="entry name" value="ACTIVATING TRANSCRIPTION FACTOR 3-RELATED"/>
    <property type="match status" value="1"/>
</dbReference>
<keyword evidence="7" id="KW-1185">Reference proteome</keyword>
<evidence type="ECO:0000256" key="2">
    <source>
        <dbReference type="ARBA" id="ARBA00023125"/>
    </source>
</evidence>
<dbReference type="SMART" id="SM00338">
    <property type="entry name" value="BRLZ"/>
    <property type="match status" value="1"/>
</dbReference>
<dbReference type="GO" id="GO:0000978">
    <property type="term" value="F:RNA polymerase II cis-regulatory region sequence-specific DNA binding"/>
    <property type="evidence" value="ECO:0007669"/>
    <property type="project" value="TreeGrafter"/>
</dbReference>
<dbReference type="GO" id="GO:0000981">
    <property type="term" value="F:DNA-binding transcription factor activity, RNA polymerase II-specific"/>
    <property type="evidence" value="ECO:0007669"/>
    <property type="project" value="TreeGrafter"/>
</dbReference>
<organism evidence="6">
    <name type="scientific">Strongyloides ratti</name>
    <name type="common">Parasitic roundworm</name>
    <dbReference type="NCBI Taxonomy" id="34506"/>
    <lineage>
        <taxon>Eukaryota</taxon>
        <taxon>Metazoa</taxon>
        <taxon>Ecdysozoa</taxon>
        <taxon>Nematoda</taxon>
        <taxon>Chromadorea</taxon>
        <taxon>Rhabditida</taxon>
        <taxon>Tylenchina</taxon>
        <taxon>Panagrolaimomorpha</taxon>
        <taxon>Strongyloidoidea</taxon>
        <taxon>Strongyloididae</taxon>
        <taxon>Strongyloides</taxon>
    </lineage>
</organism>
<dbReference type="InterPro" id="IPR046347">
    <property type="entry name" value="bZIP_sf"/>
</dbReference>
<dbReference type="OrthoDB" id="2187714at2759"/>
<sequence length="393" mass="45411">MSKRGISLMSDSQSFSNDDYNSEESSPNQSVDFSEDSQPINEQRKRSKNTHRSNDQSRNSLKEPSEEELRKKENRRQRNKIAAAKCRQKRIDQLKSLGEEVELLKLRNKAMERANLNLFKEFEKLEKIWREHNCHMGEEDRKSLESIFSNPELKKLSDELKSGKGTANEVLSGQFQKTTTEHSINKKQNFQNNINSNINMHNIIDNDIHSKDSNYNTNVNHKIKQEYVSSNSCNGERNFNSPKESLYNQDFKTVLIETPKTQIDQLLSYNTIVNSYNEVDGKREINHNQCVGEIPQKQPPRTIETSEKIYTQSLRRPTFFPGKFSNNSVELPKDIIRDDFNPLLDNNFQSDEKVNLFALGNDVTGLTPVANNVQYPTLLDTPTPMGDKEFQIL</sequence>
<dbReference type="CTD" id="36381432"/>
<evidence type="ECO:0000256" key="3">
    <source>
        <dbReference type="ARBA" id="ARBA00023163"/>
    </source>
</evidence>
<proteinExistence type="predicted"/>
<dbReference type="AlphaFoldDB" id="A0A090LH04"/>
<dbReference type="PROSITE" id="PS50217">
    <property type="entry name" value="BZIP"/>
    <property type="match status" value="1"/>
</dbReference>
<name>A0A090LH04_STRRB</name>
<gene>
    <name evidence="6 8 9" type="ORF">SRAE_2000371400</name>
</gene>
<dbReference type="PANTHER" id="PTHR23351">
    <property type="entry name" value="FOS TRANSCRIPTION FACTOR-RELATED"/>
    <property type="match status" value="1"/>
</dbReference>
<evidence type="ECO:0000256" key="1">
    <source>
        <dbReference type="ARBA" id="ARBA00023015"/>
    </source>
</evidence>
<protein>
    <submittedName>
        <fullName evidence="6 8">Fos transforming protein family and Basic-leucine zipper domain-containing protein</fullName>
    </submittedName>
</protein>
<evidence type="ECO:0000259" key="5">
    <source>
        <dbReference type="PROSITE" id="PS50217"/>
    </source>
</evidence>
<dbReference type="eggNOG" id="KOG1414">
    <property type="taxonomic scope" value="Eukaryota"/>
</dbReference>
<reference evidence="8" key="2">
    <citation type="submission" date="2020-12" db="UniProtKB">
        <authorList>
            <consortium name="WormBaseParasite"/>
        </authorList>
    </citation>
    <scope>IDENTIFICATION</scope>
</reference>
<dbReference type="WormBase" id="SRAE_2000371400">
    <property type="protein sequence ID" value="SRP06984"/>
    <property type="gene ID" value="WBGene00263939"/>
</dbReference>
<dbReference type="EMBL" id="LN609529">
    <property type="protein sequence ID" value="CEF69062.1"/>
    <property type="molecule type" value="Genomic_DNA"/>
</dbReference>
<dbReference type="InterPro" id="IPR004827">
    <property type="entry name" value="bZIP"/>
</dbReference>
<evidence type="ECO:0000313" key="9">
    <source>
        <dbReference type="WormBase" id="SRAE_2000371400"/>
    </source>
</evidence>
<dbReference type="PRINTS" id="PR00042">
    <property type="entry name" value="LEUZIPPRFOS"/>
</dbReference>
<feature type="compositionally biased region" description="Polar residues" evidence="4">
    <location>
        <begin position="9"/>
        <end position="41"/>
    </location>
</feature>
<dbReference type="RefSeq" id="XP_024508262.1">
    <property type="nucleotide sequence ID" value="XM_024654941.1"/>
</dbReference>
<evidence type="ECO:0000313" key="8">
    <source>
        <dbReference type="WBParaSite" id="SRAE_2000371400.1"/>
    </source>
</evidence>